<dbReference type="SUPFAM" id="SSF55781">
    <property type="entry name" value="GAF domain-like"/>
    <property type="match status" value="1"/>
</dbReference>
<dbReference type="InterPro" id="IPR050707">
    <property type="entry name" value="HTH_MetabolicPath_Reg"/>
</dbReference>
<evidence type="ECO:0000259" key="5">
    <source>
        <dbReference type="PROSITE" id="PS51078"/>
    </source>
</evidence>
<organism evidence="6 7">
    <name type="scientific">Parazoarcus communis</name>
    <dbReference type="NCBI Taxonomy" id="41977"/>
    <lineage>
        <taxon>Bacteria</taxon>
        <taxon>Pseudomonadati</taxon>
        <taxon>Pseudomonadota</taxon>
        <taxon>Betaproteobacteria</taxon>
        <taxon>Rhodocyclales</taxon>
        <taxon>Zoogloeaceae</taxon>
        <taxon>Parazoarcus</taxon>
    </lineage>
</organism>
<dbReference type="InterPro" id="IPR014757">
    <property type="entry name" value="Tscrpt_reg_IclR_C"/>
</dbReference>
<dbReference type="InterPro" id="IPR036388">
    <property type="entry name" value="WH-like_DNA-bd_sf"/>
</dbReference>
<name>A0A2U8GN02_9RHOO</name>
<dbReference type="Proteomes" id="UP000244930">
    <property type="component" value="Chromosome"/>
</dbReference>
<accession>A0A2U8GN02</accession>
<dbReference type="PROSITE" id="PS51077">
    <property type="entry name" value="HTH_ICLR"/>
    <property type="match status" value="1"/>
</dbReference>
<evidence type="ECO:0000256" key="2">
    <source>
        <dbReference type="ARBA" id="ARBA00023125"/>
    </source>
</evidence>
<dbReference type="EMBL" id="CP022187">
    <property type="protein sequence ID" value="AWI74356.1"/>
    <property type="molecule type" value="Genomic_DNA"/>
</dbReference>
<dbReference type="Pfam" id="PF01614">
    <property type="entry name" value="IclR_C"/>
    <property type="match status" value="1"/>
</dbReference>
<dbReference type="PROSITE" id="PS51078">
    <property type="entry name" value="ICLR_ED"/>
    <property type="match status" value="1"/>
</dbReference>
<evidence type="ECO:0000259" key="4">
    <source>
        <dbReference type="PROSITE" id="PS51077"/>
    </source>
</evidence>
<sequence>MNDTTHTSHQSATQPEIARIDGDTPTLRLFALLEVIAQKNQFFSLQSLVEETGLPKPTLHRMLQQLESAGMLQRDGDGRHYSTGMRLRRMAEQLLLNNTVHGARRAVLRQLVDEVGESCNLTALSGSEVLYLDRVETPAPLRFYLHPGSRVPAHCSASGKLFLGQMSPSQRKRLLEHTPLEKYTARTLTTFEALDAEVERVSRDGYAFDDEEFLPGLFCLAVLVPNPNGRSNTGIAIQAPVMRLSHDKVLKLLPALQRAAQAMAKIEADAMPEARNEAGAEG</sequence>
<feature type="domain" description="IclR-ED" evidence="5">
    <location>
        <begin position="86"/>
        <end position="269"/>
    </location>
</feature>
<gene>
    <name evidence="6" type="ORF">CEW83_03230</name>
</gene>
<dbReference type="InterPro" id="IPR029016">
    <property type="entry name" value="GAF-like_dom_sf"/>
</dbReference>
<keyword evidence="7" id="KW-1185">Reference proteome</keyword>
<protein>
    <submittedName>
        <fullName evidence="6">IclR family transcriptional regulator</fullName>
    </submittedName>
</protein>
<dbReference type="KEGG" id="acom:CEW83_03230"/>
<proteinExistence type="predicted"/>
<dbReference type="Gene3D" id="3.30.450.40">
    <property type="match status" value="1"/>
</dbReference>
<dbReference type="RefSeq" id="WP_108948064.1">
    <property type="nucleotide sequence ID" value="NZ_CP022187.1"/>
</dbReference>
<keyword evidence="1" id="KW-0805">Transcription regulation</keyword>
<dbReference type="PANTHER" id="PTHR30136">
    <property type="entry name" value="HELIX-TURN-HELIX TRANSCRIPTIONAL REGULATOR, ICLR FAMILY"/>
    <property type="match status" value="1"/>
</dbReference>
<dbReference type="AlphaFoldDB" id="A0A2U8GN02"/>
<dbReference type="InterPro" id="IPR036390">
    <property type="entry name" value="WH_DNA-bd_sf"/>
</dbReference>
<dbReference type="InterPro" id="IPR005471">
    <property type="entry name" value="Tscrpt_reg_IclR_N"/>
</dbReference>
<keyword evidence="2" id="KW-0238">DNA-binding</keyword>
<dbReference type="Gene3D" id="1.10.10.10">
    <property type="entry name" value="Winged helix-like DNA-binding domain superfamily/Winged helix DNA-binding domain"/>
    <property type="match status" value="1"/>
</dbReference>
<dbReference type="GO" id="GO:0045892">
    <property type="term" value="P:negative regulation of DNA-templated transcription"/>
    <property type="evidence" value="ECO:0007669"/>
    <property type="project" value="TreeGrafter"/>
</dbReference>
<dbReference type="GO" id="GO:0003677">
    <property type="term" value="F:DNA binding"/>
    <property type="evidence" value="ECO:0007669"/>
    <property type="project" value="UniProtKB-KW"/>
</dbReference>
<evidence type="ECO:0000256" key="3">
    <source>
        <dbReference type="ARBA" id="ARBA00023163"/>
    </source>
</evidence>
<keyword evidence="3" id="KW-0804">Transcription</keyword>
<feature type="domain" description="HTH iclR-type" evidence="4">
    <location>
        <begin position="23"/>
        <end position="85"/>
    </location>
</feature>
<evidence type="ECO:0000313" key="6">
    <source>
        <dbReference type="EMBL" id="AWI74356.1"/>
    </source>
</evidence>
<dbReference type="PANTHER" id="PTHR30136:SF24">
    <property type="entry name" value="HTH-TYPE TRANSCRIPTIONAL REPRESSOR ALLR"/>
    <property type="match status" value="1"/>
</dbReference>
<dbReference type="GO" id="GO:0003700">
    <property type="term" value="F:DNA-binding transcription factor activity"/>
    <property type="evidence" value="ECO:0007669"/>
    <property type="project" value="TreeGrafter"/>
</dbReference>
<dbReference type="SUPFAM" id="SSF46785">
    <property type="entry name" value="Winged helix' DNA-binding domain"/>
    <property type="match status" value="1"/>
</dbReference>
<reference evidence="6 7" key="1">
    <citation type="submission" date="2017-06" db="EMBL/GenBank/DDBJ databases">
        <title>Azoarcus.</title>
        <authorList>
            <person name="Woo J.-H."/>
            <person name="Kim H.-S."/>
        </authorList>
    </citation>
    <scope>NUCLEOTIDE SEQUENCE [LARGE SCALE GENOMIC DNA]</scope>
    <source>
        <strain evidence="6 7">TSPY31</strain>
    </source>
</reference>
<evidence type="ECO:0000256" key="1">
    <source>
        <dbReference type="ARBA" id="ARBA00023015"/>
    </source>
</evidence>
<dbReference type="SMART" id="SM00346">
    <property type="entry name" value="HTH_ICLR"/>
    <property type="match status" value="1"/>
</dbReference>
<evidence type="ECO:0000313" key="7">
    <source>
        <dbReference type="Proteomes" id="UP000244930"/>
    </source>
</evidence>
<dbReference type="Pfam" id="PF09339">
    <property type="entry name" value="HTH_IclR"/>
    <property type="match status" value="1"/>
</dbReference>